<dbReference type="Pfam" id="PF26082">
    <property type="entry name" value="zf-C2H2_AcuF"/>
    <property type="match status" value="1"/>
</dbReference>
<keyword evidence="5" id="KW-1185">Reference proteome</keyword>
<dbReference type="InterPro" id="IPR029071">
    <property type="entry name" value="Ubiquitin-like_domsf"/>
</dbReference>
<evidence type="ECO:0000313" key="4">
    <source>
        <dbReference type="EMBL" id="OQE89756.1"/>
    </source>
</evidence>
<evidence type="ECO:0000313" key="5">
    <source>
        <dbReference type="Proteomes" id="UP000191691"/>
    </source>
</evidence>
<evidence type="ECO:0000259" key="2">
    <source>
        <dbReference type="PROSITE" id="PS50053"/>
    </source>
</evidence>
<dbReference type="InterPro" id="IPR036533">
    <property type="entry name" value="BAG_dom_sf"/>
</dbReference>
<dbReference type="Proteomes" id="UP000191691">
    <property type="component" value="Unassembled WGS sequence"/>
</dbReference>
<feature type="compositionally biased region" description="Basic and acidic residues" evidence="1">
    <location>
        <begin position="1"/>
        <end position="19"/>
    </location>
</feature>
<feature type="region of interest" description="Disordered" evidence="1">
    <location>
        <begin position="790"/>
        <end position="858"/>
    </location>
</feature>
<dbReference type="PROSITE" id="PS50053">
    <property type="entry name" value="UBIQUITIN_2"/>
    <property type="match status" value="1"/>
</dbReference>
<sequence>MSRKMEGPKPTEPKQEQRQQDLVSASSPYILPQRTRQPEETKISDLGQTSQMEPDSDRLNSFESGLQQLQDTLDTPMSRWKREADPSQEISHHYTPLDGLAFSIEESVFGYRSERKGNASQGASPTTKRNFDDQAAFSERSVDKQEPPETIATTAPAASTNTTKISSVVVQCLKGLGGLVSEDMSSFASEVSPALWQDELGRLRVWAANIGAHQTGQSSLDHRLRDASHIKEQTVRVLQRLQRTIGDINDILHHSPEDDDFSDLSEDEDNDDHQTEIQSVYHALHDTINNLYQMSMVIRQPAQHDRLHGTKRSDAVFFEHFDRLHVTSKYPQAGEDILKRLGLAISQRRAVMRYRERHRTKLGQGLSRVMEDQTDSQSAKLSETVATEFVENAPAEKGELEFLTVASQTSYAQTILNGAEGTVLPSPPKESADGAPFECPYCFVIISITNRRAWARHVFNDLMPYLCIFPNCPTPHRLYESRRDWFSHLQSQHSISESPGVHVDCPLCLYSIPSGKQLERHVGRHLEELALFALPRAEEDDDEAAISSDVDSDNSHDSADEGQCPECGQVCMDLRAHAMTHNPERTEKCPIVSCEYHTRGFARKYDMNRHFLTHYKDDMVCHFCPGYGTPTEKNFNRVDVFKRHLITVHGVMQRQPNQPGNRPNSSTKMGINQTSGNCSICDETFGDAEDFYKHLDNCVMLKLMQDDPSEAINDMHLAEVKDDEEVKNTLKHGSLGVEDRGDQADHNYSHNDHYLRPTSSYSILGSDGEIRAASSISSMASAATGVSLTHLGDEHSNGQGSSSEPDTQSARETNLPGGSNLEVQESEIRYTPDYIEEPPSTQPMHWDRRWDADNNETDDREPDIIVLRYRGATYQLRFRAYVIYDGMLTVGVLRQEAARVAGAPSPDLVRLLYKGRLLEDDNQTCKAEGLRHHSEVLLAVSEIQLGPRSDSSPEKGYASDSSWGRFDANKDKKKTKHKAHISPPPPDPPSRHPSPAPSSSSLLSPPDLKTMRTAMEQVSSLTVYFERDIIPLCDEYIAQPPGDIEKREFEHKKLSEMLLRQVVLPVDGIEPGGDVTVRNARRALVKQAQQVLVLLDAAAKV</sequence>
<reference evidence="5" key="1">
    <citation type="journal article" date="2017" name="Nat. Microbiol.">
        <title>Global analysis of biosynthetic gene clusters reveals vast potential of secondary metabolite production in Penicillium species.</title>
        <authorList>
            <person name="Nielsen J.C."/>
            <person name="Grijseels S."/>
            <person name="Prigent S."/>
            <person name="Ji B."/>
            <person name="Dainat J."/>
            <person name="Nielsen K.F."/>
            <person name="Frisvad J.C."/>
            <person name="Workman M."/>
            <person name="Nielsen J."/>
        </authorList>
    </citation>
    <scope>NUCLEOTIDE SEQUENCE [LARGE SCALE GENOMIC DNA]</scope>
    <source>
        <strain evidence="5">IBT 13039</strain>
    </source>
</reference>
<dbReference type="SUPFAM" id="SSF63491">
    <property type="entry name" value="BAG domain"/>
    <property type="match status" value="1"/>
</dbReference>
<dbReference type="STRING" id="60175.A0A1V6YQP9"/>
<evidence type="ECO:0000259" key="3">
    <source>
        <dbReference type="PROSITE" id="PS51035"/>
    </source>
</evidence>
<feature type="region of interest" description="Disordered" evidence="1">
    <location>
        <begin position="138"/>
        <end position="158"/>
    </location>
</feature>
<feature type="compositionally biased region" description="Pro residues" evidence="1">
    <location>
        <begin position="982"/>
        <end position="996"/>
    </location>
</feature>
<evidence type="ECO:0000256" key="1">
    <source>
        <dbReference type="SAM" id="MobiDB-lite"/>
    </source>
</evidence>
<feature type="domain" description="Ubiquitin-like" evidence="2">
    <location>
        <begin position="889"/>
        <end position="942"/>
    </location>
</feature>
<feature type="compositionally biased region" description="Polar residues" evidence="1">
    <location>
        <begin position="61"/>
        <end position="75"/>
    </location>
</feature>
<dbReference type="PROSITE" id="PS51035">
    <property type="entry name" value="BAG"/>
    <property type="match status" value="1"/>
</dbReference>
<dbReference type="SMART" id="SM00355">
    <property type="entry name" value="ZnF_C2H2"/>
    <property type="match status" value="6"/>
</dbReference>
<protein>
    <submittedName>
        <fullName evidence="4">Uncharacterized protein</fullName>
    </submittedName>
</protein>
<feature type="region of interest" description="Disordered" evidence="1">
    <location>
        <begin position="944"/>
        <end position="1006"/>
    </location>
</feature>
<dbReference type="PANTHER" id="PTHR35391">
    <property type="entry name" value="C2H2-TYPE DOMAIN-CONTAINING PROTEIN-RELATED"/>
    <property type="match status" value="1"/>
</dbReference>
<dbReference type="InterPro" id="IPR000626">
    <property type="entry name" value="Ubiquitin-like_dom"/>
</dbReference>
<dbReference type="OMA" id="SCEYHTR"/>
<comment type="caution">
    <text evidence="4">The sequence shown here is derived from an EMBL/GenBank/DDBJ whole genome shotgun (WGS) entry which is preliminary data.</text>
</comment>
<dbReference type="Gene3D" id="3.10.20.90">
    <property type="entry name" value="Phosphatidylinositol 3-kinase Catalytic Subunit, Chain A, domain 1"/>
    <property type="match status" value="1"/>
</dbReference>
<dbReference type="InterPro" id="IPR013087">
    <property type="entry name" value="Znf_C2H2_type"/>
</dbReference>
<name>A0A1V6YQP9_PENNA</name>
<dbReference type="InterPro" id="IPR003103">
    <property type="entry name" value="BAG_domain"/>
</dbReference>
<dbReference type="AlphaFoldDB" id="A0A1V6YQP9"/>
<dbReference type="InterPro" id="IPR058925">
    <property type="entry name" value="zf-C2H2_AcuF"/>
</dbReference>
<dbReference type="EMBL" id="MOOB01000013">
    <property type="protein sequence ID" value="OQE89756.1"/>
    <property type="molecule type" value="Genomic_DNA"/>
</dbReference>
<gene>
    <name evidence="4" type="ORF">PENNAL_c0013G02728</name>
</gene>
<organism evidence="4 5">
    <name type="scientific">Penicillium nalgiovense</name>
    <dbReference type="NCBI Taxonomy" id="60175"/>
    <lineage>
        <taxon>Eukaryota</taxon>
        <taxon>Fungi</taxon>
        <taxon>Dikarya</taxon>
        <taxon>Ascomycota</taxon>
        <taxon>Pezizomycotina</taxon>
        <taxon>Eurotiomycetes</taxon>
        <taxon>Eurotiomycetidae</taxon>
        <taxon>Eurotiales</taxon>
        <taxon>Aspergillaceae</taxon>
        <taxon>Penicillium</taxon>
    </lineage>
</organism>
<dbReference type="Pfam" id="PF02179">
    <property type="entry name" value="BAG"/>
    <property type="match status" value="1"/>
</dbReference>
<feature type="region of interest" description="Disordered" evidence="1">
    <location>
        <begin position="1"/>
        <end position="93"/>
    </location>
</feature>
<dbReference type="Gene3D" id="1.20.58.120">
    <property type="entry name" value="BAG domain"/>
    <property type="match status" value="1"/>
</dbReference>
<dbReference type="SUPFAM" id="SSF54236">
    <property type="entry name" value="Ubiquitin-like"/>
    <property type="match status" value="1"/>
</dbReference>
<dbReference type="PANTHER" id="PTHR35391:SF7">
    <property type="entry name" value="C2H2-TYPE DOMAIN-CONTAINING PROTEIN"/>
    <property type="match status" value="1"/>
</dbReference>
<dbReference type="GO" id="GO:0051087">
    <property type="term" value="F:protein-folding chaperone binding"/>
    <property type="evidence" value="ECO:0007669"/>
    <property type="project" value="InterPro"/>
</dbReference>
<feature type="domain" description="BAG" evidence="3">
    <location>
        <begin position="1036"/>
        <end position="1099"/>
    </location>
</feature>
<proteinExistence type="predicted"/>
<feature type="compositionally biased region" description="Acidic residues" evidence="1">
    <location>
        <begin position="257"/>
        <end position="271"/>
    </location>
</feature>
<feature type="compositionally biased region" description="Basic residues" evidence="1">
    <location>
        <begin position="971"/>
        <end position="980"/>
    </location>
</feature>
<accession>A0A1V6YQP9</accession>
<feature type="compositionally biased region" description="Polar residues" evidence="1">
    <location>
        <begin position="797"/>
        <end position="812"/>
    </location>
</feature>
<feature type="region of interest" description="Disordered" evidence="1">
    <location>
        <begin position="252"/>
        <end position="274"/>
    </location>
</feature>
<feature type="compositionally biased region" description="Low complexity" evidence="1">
    <location>
        <begin position="997"/>
        <end position="1006"/>
    </location>
</feature>